<evidence type="ECO:0000313" key="7">
    <source>
        <dbReference type="EMBL" id="KAB5592244.1"/>
    </source>
</evidence>
<comment type="similarity">
    <text evidence="3">Belongs to the thioredoxin family.</text>
</comment>
<dbReference type="Gene3D" id="3.40.30.10">
    <property type="entry name" value="Glutaredoxin"/>
    <property type="match status" value="1"/>
</dbReference>
<proteinExistence type="inferred from homology"/>
<accession>A0A5N5QKS7</accession>
<dbReference type="InterPro" id="IPR017937">
    <property type="entry name" value="Thioredoxin_CS"/>
</dbReference>
<dbReference type="PROSITE" id="PS51352">
    <property type="entry name" value="THIOREDOXIN_2"/>
    <property type="match status" value="1"/>
</dbReference>
<sequence>MPVQEITSTEEFNTIINSGKIVVIDFWATWCGPCRFISPVFEKHSDTSDYPNVEFYKLDVDNLPEASEQAGIKAMPTFKVFHNGVVVNELVGANQGGLQKLIVDANNLV</sequence>
<dbReference type="PIRSF" id="PIRSF000077">
    <property type="entry name" value="Thioredoxin"/>
    <property type="match status" value="1"/>
</dbReference>
<dbReference type="GO" id="GO:0015035">
    <property type="term" value="F:protein-disulfide reductase activity"/>
    <property type="evidence" value="ECO:0007669"/>
    <property type="project" value="InterPro"/>
</dbReference>
<dbReference type="OrthoDB" id="2121326at2759"/>
<evidence type="ECO:0000256" key="4">
    <source>
        <dbReference type="PIRSR" id="PIRSR000077-1"/>
    </source>
</evidence>
<dbReference type="FunFam" id="3.40.30.10:FF:000245">
    <property type="entry name" value="Thioredoxin"/>
    <property type="match status" value="1"/>
</dbReference>
<dbReference type="EMBL" id="SSOP01000071">
    <property type="protein sequence ID" value="KAB5592244.1"/>
    <property type="molecule type" value="Genomic_DNA"/>
</dbReference>
<feature type="disulfide bond" description="Redox-active" evidence="5">
    <location>
        <begin position="31"/>
        <end position="34"/>
    </location>
</feature>
<dbReference type="SUPFAM" id="SSF52833">
    <property type="entry name" value="Thioredoxin-like"/>
    <property type="match status" value="1"/>
</dbReference>
<evidence type="ECO:0000256" key="5">
    <source>
        <dbReference type="PIRSR" id="PIRSR000077-4"/>
    </source>
</evidence>
<feature type="active site" description="Nucleophile" evidence="4">
    <location>
        <position position="31"/>
    </location>
</feature>
<keyword evidence="8" id="KW-1185">Reference proteome</keyword>
<name>A0A5N5QKS7_9AGAM</name>
<comment type="caution">
    <text evidence="7">The sequence shown here is derived from an EMBL/GenBank/DDBJ whole genome shotgun (WGS) entry which is preliminary data.</text>
</comment>
<reference evidence="7 8" key="1">
    <citation type="journal article" date="2019" name="Fungal Biol. Biotechnol.">
        <title>Draft genome sequence of fastidious pathogen Ceratobasidium theobromae, which causes vascular-streak dieback in Theobroma cacao.</title>
        <authorList>
            <person name="Ali S.S."/>
            <person name="Asman A."/>
            <person name="Shao J."/>
            <person name="Firmansyah A.P."/>
            <person name="Susilo A.W."/>
            <person name="Rosmana A."/>
            <person name="McMahon P."/>
            <person name="Junaid M."/>
            <person name="Guest D."/>
            <person name="Kheng T.Y."/>
            <person name="Meinhardt L.W."/>
            <person name="Bailey B.A."/>
        </authorList>
    </citation>
    <scope>NUCLEOTIDE SEQUENCE [LARGE SCALE GENOMIC DNA]</scope>
    <source>
        <strain evidence="7 8">CT2</strain>
    </source>
</reference>
<dbReference type="PROSITE" id="PS00194">
    <property type="entry name" value="THIOREDOXIN_1"/>
    <property type="match status" value="1"/>
</dbReference>
<dbReference type="InterPro" id="IPR013766">
    <property type="entry name" value="Thioredoxin_domain"/>
</dbReference>
<dbReference type="PRINTS" id="PR00421">
    <property type="entry name" value="THIOREDOXIN"/>
</dbReference>
<gene>
    <name evidence="7" type="ORF">CTheo_4289</name>
</gene>
<dbReference type="AlphaFoldDB" id="A0A5N5QKS7"/>
<evidence type="ECO:0000256" key="2">
    <source>
        <dbReference type="ARBA" id="ARBA00023157"/>
    </source>
</evidence>
<dbReference type="InterPro" id="IPR036249">
    <property type="entry name" value="Thioredoxin-like_sf"/>
</dbReference>
<feature type="site" description="Contributes to redox potential value" evidence="4">
    <location>
        <position position="33"/>
    </location>
</feature>
<organism evidence="7 8">
    <name type="scientific">Ceratobasidium theobromae</name>
    <dbReference type="NCBI Taxonomy" id="1582974"/>
    <lineage>
        <taxon>Eukaryota</taxon>
        <taxon>Fungi</taxon>
        <taxon>Dikarya</taxon>
        <taxon>Basidiomycota</taxon>
        <taxon>Agaricomycotina</taxon>
        <taxon>Agaricomycetes</taxon>
        <taxon>Cantharellales</taxon>
        <taxon>Ceratobasidiaceae</taxon>
        <taxon>Ceratobasidium</taxon>
    </lineage>
</organism>
<dbReference type="InterPro" id="IPR005746">
    <property type="entry name" value="Thioredoxin"/>
</dbReference>
<feature type="active site" description="Nucleophile" evidence="4">
    <location>
        <position position="34"/>
    </location>
</feature>
<feature type="site" description="Contributes to redox potential value" evidence="4">
    <location>
        <position position="32"/>
    </location>
</feature>
<evidence type="ECO:0000313" key="8">
    <source>
        <dbReference type="Proteomes" id="UP000383932"/>
    </source>
</evidence>
<evidence type="ECO:0000259" key="6">
    <source>
        <dbReference type="PROSITE" id="PS51352"/>
    </source>
</evidence>
<feature type="site" description="Deprotonates C-terminal active site Cys" evidence="4">
    <location>
        <position position="25"/>
    </location>
</feature>
<evidence type="ECO:0000256" key="3">
    <source>
        <dbReference type="PIRNR" id="PIRNR000077"/>
    </source>
</evidence>
<dbReference type="CDD" id="cd02947">
    <property type="entry name" value="TRX_family"/>
    <property type="match status" value="1"/>
</dbReference>
<feature type="domain" description="Thioredoxin" evidence="6">
    <location>
        <begin position="1"/>
        <end position="109"/>
    </location>
</feature>
<dbReference type="Proteomes" id="UP000383932">
    <property type="component" value="Unassembled WGS sequence"/>
</dbReference>
<evidence type="ECO:0000256" key="1">
    <source>
        <dbReference type="ARBA" id="ARBA00020570"/>
    </source>
</evidence>
<keyword evidence="2 5" id="KW-1015">Disulfide bond</keyword>
<dbReference type="PANTHER" id="PTHR46115">
    <property type="entry name" value="THIOREDOXIN-LIKE PROTEIN 1"/>
    <property type="match status" value="1"/>
</dbReference>
<dbReference type="Pfam" id="PF00085">
    <property type="entry name" value="Thioredoxin"/>
    <property type="match status" value="1"/>
</dbReference>
<keyword evidence="5" id="KW-0676">Redox-active center</keyword>
<protein>
    <recommendedName>
        <fullName evidence="1 3">Thioredoxin</fullName>
    </recommendedName>
</protein>